<dbReference type="SMART" id="SM00418">
    <property type="entry name" value="HTH_ARSR"/>
    <property type="match status" value="1"/>
</dbReference>
<dbReference type="GO" id="GO:0003700">
    <property type="term" value="F:DNA-binding transcription factor activity"/>
    <property type="evidence" value="ECO:0007669"/>
    <property type="project" value="InterPro"/>
</dbReference>
<dbReference type="InterPro" id="IPR036388">
    <property type="entry name" value="WH-like_DNA-bd_sf"/>
</dbReference>
<protein>
    <submittedName>
        <fullName evidence="2">Transcriptional regulator</fullName>
    </submittedName>
</protein>
<dbReference type="PANTHER" id="PTHR38600">
    <property type="entry name" value="TRANSCRIPTIONAL REGULATORY PROTEIN"/>
    <property type="match status" value="1"/>
</dbReference>
<sequence length="132" mass="14969">MLSIGIKKEGKEEGEEKLQRGVEGEIALQALGSPLRRDLVRRLRKGGAMSLSKLVEPHRMTLPAAHRHLRMLEESGIVHTHKNGRVRICVLNPNAFKDLAGWLASQSGFWEASFTRLERHLSKKRITSIKRK</sequence>
<evidence type="ECO:0000259" key="1">
    <source>
        <dbReference type="SMART" id="SM00418"/>
    </source>
</evidence>
<proteinExistence type="predicted"/>
<evidence type="ECO:0000313" key="2">
    <source>
        <dbReference type="EMBL" id="PIR84128.1"/>
    </source>
</evidence>
<dbReference type="Pfam" id="PF12840">
    <property type="entry name" value="HTH_20"/>
    <property type="match status" value="1"/>
</dbReference>
<dbReference type="AlphaFoldDB" id="A0A2H0UCG9"/>
<name>A0A2H0UCG9_9BACT</name>
<evidence type="ECO:0000313" key="3">
    <source>
        <dbReference type="Proteomes" id="UP000231192"/>
    </source>
</evidence>
<dbReference type="SUPFAM" id="SSF46785">
    <property type="entry name" value="Winged helix' DNA-binding domain"/>
    <property type="match status" value="1"/>
</dbReference>
<gene>
    <name evidence="2" type="ORF">COU18_00695</name>
</gene>
<dbReference type="InterPro" id="IPR001845">
    <property type="entry name" value="HTH_ArsR_DNA-bd_dom"/>
</dbReference>
<accession>A0A2H0UCG9</accession>
<dbReference type="Gene3D" id="1.10.10.10">
    <property type="entry name" value="Winged helix-like DNA-binding domain superfamily/Winged helix DNA-binding domain"/>
    <property type="match status" value="1"/>
</dbReference>
<organism evidence="2 3">
    <name type="scientific">Candidatus Kaiserbacteria bacterium CG10_big_fil_rev_8_21_14_0_10_51_14</name>
    <dbReference type="NCBI Taxonomy" id="1974610"/>
    <lineage>
        <taxon>Bacteria</taxon>
        <taxon>Candidatus Kaiseribacteriota</taxon>
    </lineage>
</organism>
<dbReference type="InterPro" id="IPR036390">
    <property type="entry name" value="WH_DNA-bd_sf"/>
</dbReference>
<comment type="caution">
    <text evidence="2">The sequence shown here is derived from an EMBL/GenBank/DDBJ whole genome shotgun (WGS) entry which is preliminary data.</text>
</comment>
<reference evidence="3" key="1">
    <citation type="submission" date="2017-09" db="EMBL/GenBank/DDBJ databases">
        <title>Depth-based differentiation of microbial function through sediment-hosted aquifers and enrichment of novel symbionts in the deep terrestrial subsurface.</title>
        <authorList>
            <person name="Probst A.J."/>
            <person name="Ladd B."/>
            <person name="Jarett J.K."/>
            <person name="Geller-Mcgrath D.E."/>
            <person name="Sieber C.M.K."/>
            <person name="Emerson J.B."/>
            <person name="Anantharaman K."/>
            <person name="Thomas B.C."/>
            <person name="Malmstrom R."/>
            <person name="Stieglmeier M."/>
            <person name="Klingl A."/>
            <person name="Woyke T."/>
            <person name="Ryan C.M."/>
            <person name="Banfield J.F."/>
        </authorList>
    </citation>
    <scope>NUCLEOTIDE SEQUENCE [LARGE SCALE GENOMIC DNA]</scope>
</reference>
<dbReference type="PANTHER" id="PTHR38600:SF1">
    <property type="entry name" value="TRANSCRIPTIONAL REGULATORY PROTEIN"/>
    <property type="match status" value="1"/>
</dbReference>
<dbReference type="EMBL" id="PFBK01000003">
    <property type="protein sequence ID" value="PIR84128.1"/>
    <property type="molecule type" value="Genomic_DNA"/>
</dbReference>
<feature type="domain" description="HTH arsR-type" evidence="1">
    <location>
        <begin position="26"/>
        <end position="105"/>
    </location>
</feature>
<dbReference type="Proteomes" id="UP000231192">
    <property type="component" value="Unassembled WGS sequence"/>
</dbReference>